<protein>
    <submittedName>
        <fullName evidence="2">Uncharacterized protein</fullName>
    </submittedName>
</protein>
<keyword evidence="3" id="KW-1185">Reference proteome</keyword>
<gene>
    <name evidence="2" type="ORF">HPB48_010669</name>
</gene>
<proteinExistence type="predicted"/>
<evidence type="ECO:0000313" key="3">
    <source>
        <dbReference type="Proteomes" id="UP000821853"/>
    </source>
</evidence>
<accession>A0A9J6G2D1</accession>
<dbReference type="Proteomes" id="UP000821853">
    <property type="component" value="Chromosome 3"/>
</dbReference>
<sequence>MNTTVPTDSANQNATSHDMDTGTNPHFWQFLSTAPRQAPSTTMVLKFLDNTNLCTLNFAHLCHALLQTAGLTKLKRNNTFIKLPASQNLLAIDTYRPTAVQKITSLQEVLINGKCHGVRSCLADNPSNARWVIIVSSLRSRTKPCVLSSTFQATRHQLSGD</sequence>
<evidence type="ECO:0000256" key="1">
    <source>
        <dbReference type="SAM" id="MobiDB-lite"/>
    </source>
</evidence>
<evidence type="ECO:0000313" key="2">
    <source>
        <dbReference type="EMBL" id="KAH9369610.1"/>
    </source>
</evidence>
<reference evidence="2 3" key="1">
    <citation type="journal article" date="2020" name="Cell">
        <title>Large-Scale Comparative Analyses of Tick Genomes Elucidate Their Genetic Diversity and Vector Capacities.</title>
        <authorList>
            <consortium name="Tick Genome and Microbiome Consortium (TIGMIC)"/>
            <person name="Jia N."/>
            <person name="Wang J."/>
            <person name="Shi W."/>
            <person name="Du L."/>
            <person name="Sun Y."/>
            <person name="Zhan W."/>
            <person name="Jiang J.F."/>
            <person name="Wang Q."/>
            <person name="Zhang B."/>
            <person name="Ji P."/>
            <person name="Bell-Sakyi L."/>
            <person name="Cui X.M."/>
            <person name="Yuan T.T."/>
            <person name="Jiang B.G."/>
            <person name="Yang W.F."/>
            <person name="Lam T.T."/>
            <person name="Chang Q.C."/>
            <person name="Ding S.J."/>
            <person name="Wang X.J."/>
            <person name="Zhu J.G."/>
            <person name="Ruan X.D."/>
            <person name="Zhao L."/>
            <person name="Wei J.T."/>
            <person name="Ye R.Z."/>
            <person name="Que T.C."/>
            <person name="Du C.H."/>
            <person name="Zhou Y.H."/>
            <person name="Cheng J.X."/>
            <person name="Dai P.F."/>
            <person name="Guo W.B."/>
            <person name="Han X.H."/>
            <person name="Huang E.J."/>
            <person name="Li L.F."/>
            <person name="Wei W."/>
            <person name="Gao Y.C."/>
            <person name="Liu J.Z."/>
            <person name="Shao H.Z."/>
            <person name="Wang X."/>
            <person name="Wang C.C."/>
            <person name="Yang T.C."/>
            <person name="Huo Q.B."/>
            <person name="Li W."/>
            <person name="Chen H.Y."/>
            <person name="Chen S.E."/>
            <person name="Zhou L.G."/>
            <person name="Ni X.B."/>
            <person name="Tian J.H."/>
            <person name="Sheng Y."/>
            <person name="Liu T."/>
            <person name="Pan Y.S."/>
            <person name="Xia L.Y."/>
            <person name="Li J."/>
            <person name="Zhao F."/>
            <person name="Cao W.C."/>
        </authorList>
    </citation>
    <scope>NUCLEOTIDE SEQUENCE [LARGE SCALE GENOMIC DNA]</scope>
    <source>
        <strain evidence="2">HaeL-2018</strain>
    </source>
</reference>
<name>A0A9J6G2D1_HAELO</name>
<dbReference type="EMBL" id="JABSTR010000005">
    <property type="protein sequence ID" value="KAH9369610.1"/>
    <property type="molecule type" value="Genomic_DNA"/>
</dbReference>
<organism evidence="2 3">
    <name type="scientific">Haemaphysalis longicornis</name>
    <name type="common">Bush tick</name>
    <dbReference type="NCBI Taxonomy" id="44386"/>
    <lineage>
        <taxon>Eukaryota</taxon>
        <taxon>Metazoa</taxon>
        <taxon>Ecdysozoa</taxon>
        <taxon>Arthropoda</taxon>
        <taxon>Chelicerata</taxon>
        <taxon>Arachnida</taxon>
        <taxon>Acari</taxon>
        <taxon>Parasitiformes</taxon>
        <taxon>Ixodida</taxon>
        <taxon>Ixodoidea</taxon>
        <taxon>Ixodidae</taxon>
        <taxon>Haemaphysalinae</taxon>
        <taxon>Haemaphysalis</taxon>
    </lineage>
</organism>
<dbReference type="AlphaFoldDB" id="A0A9J6G2D1"/>
<feature type="region of interest" description="Disordered" evidence="1">
    <location>
        <begin position="1"/>
        <end position="21"/>
    </location>
</feature>
<comment type="caution">
    <text evidence="2">The sequence shown here is derived from an EMBL/GenBank/DDBJ whole genome shotgun (WGS) entry which is preliminary data.</text>
</comment>
<dbReference type="VEuPathDB" id="VectorBase:HLOH_054652"/>